<accession>A0A3G4ZRW2</accession>
<keyword evidence="1" id="KW-0175">Coiled coil</keyword>
<evidence type="ECO:0000313" key="2">
    <source>
        <dbReference type="EMBL" id="AYV77630.1"/>
    </source>
</evidence>
<sequence>MKLLIPCNFNLLFSFIELSITIMTQKSLKPIHVLFENTLVGETKQTKKDRNFAINTIFQEKIGMITYQISTTETDIGNVHIKIVKSGGIFPENISEINEELEKINSYDRKISQALKKTEENIDAMMKEFRDILGKETEFGTSFQQKNEKLFAMMAGDIRVSDNSRAILESERSRKFIDVKQICSKEFSWIMNYGDCYQCKELGMDIWIDISSKVLKEICPNVKICQNSTVGKIPIVFQNDHYIPNPEIMLYDYFNKNMDFQRSTQSKLVRIKIDHVDGKIFGHNISYSGHVCGSKTYNDGKFNNEKCNKLKISDYRFEIKDFKYLFPIKNDYKMSDFEINDKVLALWLYTADAGRHPFWYGKISGFDSERPKIQITFDDGDTGWVGVNQLWKQSDLPEYIFE</sequence>
<feature type="coiled-coil region" evidence="1">
    <location>
        <begin position="97"/>
        <end position="135"/>
    </location>
</feature>
<dbReference type="EMBL" id="MK072056">
    <property type="protein sequence ID" value="AYV77630.1"/>
    <property type="molecule type" value="Genomic_DNA"/>
</dbReference>
<name>A0A3G4ZRW2_9VIRU</name>
<evidence type="ECO:0000256" key="1">
    <source>
        <dbReference type="SAM" id="Coils"/>
    </source>
</evidence>
<organism evidence="2">
    <name type="scientific">Dasosvirus sp</name>
    <dbReference type="NCBI Taxonomy" id="2487764"/>
    <lineage>
        <taxon>Viruses</taxon>
        <taxon>Varidnaviria</taxon>
        <taxon>Bamfordvirae</taxon>
        <taxon>Nucleocytoviricota</taxon>
        <taxon>Megaviricetes</taxon>
        <taxon>Imitervirales</taxon>
        <taxon>Mimiviridae</taxon>
        <taxon>Klosneuvirinae</taxon>
    </lineage>
</organism>
<reference evidence="2" key="1">
    <citation type="submission" date="2018-10" db="EMBL/GenBank/DDBJ databases">
        <title>Hidden diversity of soil giant viruses.</title>
        <authorList>
            <person name="Schulz F."/>
            <person name="Alteio L."/>
            <person name="Goudeau D."/>
            <person name="Ryan E.M."/>
            <person name="Malmstrom R.R."/>
            <person name="Blanchard J."/>
            <person name="Woyke T."/>
        </authorList>
    </citation>
    <scope>NUCLEOTIDE SEQUENCE</scope>
    <source>
        <strain evidence="2">DSV1</strain>
    </source>
</reference>
<protein>
    <submittedName>
        <fullName evidence="2">Uncharacterized protein</fullName>
    </submittedName>
</protein>
<proteinExistence type="predicted"/>
<gene>
    <name evidence="2" type="ORF">Dasosvirus15_3</name>
</gene>